<accession>A0ABS5IHN2</accession>
<reference evidence="2 3" key="1">
    <citation type="submission" date="2021-04" db="EMBL/GenBank/DDBJ databases">
        <title>Magnetospirillum sulfuroxidans sp. nov., a facultative chemolithoautotrophic sulfur-oxidizing alphaproteobacterium isolated from freshwater sediment and proposals for Paramagetospirillum gen. nov., and Magnetospirillaceae fam. nov.</title>
        <authorList>
            <person name="Koziaeva V."/>
            <person name="Geelhoed J.S."/>
            <person name="Sorokin D.Y."/>
            <person name="Grouzdev D.S."/>
        </authorList>
    </citation>
    <scope>NUCLEOTIDE SEQUENCE [LARGE SCALE GENOMIC DNA]</scope>
    <source>
        <strain evidence="2 3">J10</strain>
    </source>
</reference>
<proteinExistence type="predicted"/>
<dbReference type="SUPFAM" id="SSF52540">
    <property type="entry name" value="P-loop containing nucleoside triphosphate hydrolases"/>
    <property type="match status" value="1"/>
</dbReference>
<dbReference type="InterPro" id="IPR027417">
    <property type="entry name" value="P-loop_NTPase"/>
</dbReference>
<keyword evidence="3" id="KW-1185">Reference proteome</keyword>
<comment type="caution">
    <text evidence="2">The sequence shown here is derived from an EMBL/GenBank/DDBJ whole genome shotgun (WGS) entry which is preliminary data.</text>
</comment>
<dbReference type="Gene3D" id="3.40.50.300">
    <property type="entry name" value="P-loop containing nucleotide triphosphate hydrolases"/>
    <property type="match status" value="1"/>
</dbReference>
<evidence type="ECO:0000259" key="1">
    <source>
        <dbReference type="Pfam" id="PF13401"/>
    </source>
</evidence>
<protein>
    <recommendedName>
        <fullName evidence="1">ORC1/DEAH AAA+ ATPase domain-containing protein</fullName>
    </recommendedName>
</protein>
<sequence length="1110" mass="123542">MDSDPNDLTWDFSQLTGLQFEAEIQRIVRQGARPDGRGVWVVDTPRTGDRGKDIVVHFKRDITILGLTFNPPRTAESGTLYIECKKNDGNTLSPGDFGGSLLQLSAEGRVPDYFLLVTNSTLTPELQHNSRERFRANGSAFYLIDRRRLAMAVQGITSSLPTLETIPPAPAITASYSCFDRDSLRCLLSSPEDGDGQRGNRKVLEAFVRLDNFSDETRNVRLSLRSDINWSIISQSDSGGGEEKELIFFIPPLETRTARLRLEKTSVEGLDGLRLGLNIDGRSRTLEIRGSKLEFDFDPPLFGIAHHSLVERLRYMVCADLPARFISLRGDAGTGKSKILEALSDTLKGSDCYIKRVELRPSQLGKTLRHIVDDLANVNNCEPPSTSPTIAEFFEFLDQVGDHYAHYVICLEDLHHGSPDLLAALRSFGDRTSASRVTIIGTGRVDGTFPNDDYFALLDHIAIAASAPPGDHPPTVADLAVTRWTDDECCSFIRATVTEAPETVVASIHRISENTPFGAIQAIEYLLDLKIAQVVNRNTVGITNASVFSGKQYIPQGLHELIQRRCNHLVASSNAQARVLLVALAALGMQIPSQDVRKLVQSGDDDRALMAAEKHKFVEVRDGQLRFTHENLQTYFLNRLGTTADGAEAAEKLLTTGEIVSGQRQRGRLAIFAGRPQEAFAYLQPLWRQGTGWSNISSLNIPASELPYFQPLIAAAEKLEEPDDAIARLCVAETYCALHNASLAIALKTVRSQYAILGRLKLSKNQRDGFMLELRQLEAHILLNLGHVPSAQKIMLEIVVQASHAPEISGNHRLMFDVYDRLQNIHHQLNHRAQFVNFSELSRREAESLKDDKLASLVKSSRTKEHAFDDPEKFLFLTEQATEWSRRHASPRHVCHANLNLSIAKMMAMPTERERIGLEIGVLGTLLGEAVKNAYSFSITRAELALATAYALLGLDKAENRRAAERYARLGIESCLRYGNGFFFWQLHNLLAITELHESDSNLGRAFGHWQTALHYLDQQGLLFLGNLDSCSPNLAVLSNLIRFRLESEGERGAEAVVKHLRSYDSGQLTPAEWFQTVLRSVLDHGLIGRSKPLPIPFREPVSNYLLALR</sequence>
<feature type="domain" description="ORC1/DEAH AAA+ ATPase" evidence="1">
    <location>
        <begin position="323"/>
        <end position="445"/>
    </location>
</feature>
<organism evidence="2 3">
    <name type="scientific">Magnetospirillum sulfuroxidans</name>
    <dbReference type="NCBI Taxonomy" id="611300"/>
    <lineage>
        <taxon>Bacteria</taxon>
        <taxon>Pseudomonadati</taxon>
        <taxon>Pseudomonadota</taxon>
        <taxon>Alphaproteobacteria</taxon>
        <taxon>Rhodospirillales</taxon>
        <taxon>Rhodospirillaceae</taxon>
        <taxon>Magnetospirillum</taxon>
    </lineage>
</organism>
<dbReference type="RefSeq" id="WP_211552032.1">
    <property type="nucleotide sequence ID" value="NZ_JAGTUF010000039.1"/>
</dbReference>
<dbReference type="InterPro" id="IPR049945">
    <property type="entry name" value="AAA_22"/>
</dbReference>
<dbReference type="Proteomes" id="UP000680714">
    <property type="component" value="Unassembled WGS sequence"/>
</dbReference>
<evidence type="ECO:0000313" key="2">
    <source>
        <dbReference type="EMBL" id="MBR9973890.1"/>
    </source>
</evidence>
<evidence type="ECO:0000313" key="3">
    <source>
        <dbReference type="Proteomes" id="UP000680714"/>
    </source>
</evidence>
<dbReference type="Pfam" id="PF13401">
    <property type="entry name" value="AAA_22"/>
    <property type="match status" value="1"/>
</dbReference>
<gene>
    <name evidence="2" type="ORF">KEC16_19365</name>
</gene>
<name>A0ABS5IHN2_9PROT</name>
<dbReference type="EMBL" id="JAGTUF010000039">
    <property type="protein sequence ID" value="MBR9973890.1"/>
    <property type="molecule type" value="Genomic_DNA"/>
</dbReference>